<reference evidence="13 14" key="1">
    <citation type="journal article" date="2014" name="Agronomy (Basel)">
        <title>A Draft Genome Sequence for Ensete ventricosum, the Drought-Tolerant Tree Against Hunger.</title>
        <authorList>
            <person name="Harrison J."/>
            <person name="Moore K.A."/>
            <person name="Paszkiewicz K."/>
            <person name="Jones T."/>
            <person name="Grant M."/>
            <person name="Ambacheew D."/>
            <person name="Muzemil S."/>
            <person name="Studholme D.J."/>
        </authorList>
    </citation>
    <scope>NUCLEOTIDE SEQUENCE [LARGE SCALE GENOMIC DNA]</scope>
</reference>
<comment type="caution">
    <text evidence="13">The sequence shown here is derived from an EMBL/GenBank/DDBJ whole genome shotgun (WGS) entry which is preliminary data.</text>
</comment>
<feature type="chain" id="PRO_5019244838" description="mRNA (guanine-N(7))-methyltransferase" evidence="11">
    <location>
        <begin position="20"/>
        <end position="262"/>
    </location>
</feature>
<evidence type="ECO:0000256" key="3">
    <source>
        <dbReference type="ARBA" id="ARBA00022603"/>
    </source>
</evidence>
<keyword evidence="4" id="KW-0507">mRNA processing</keyword>
<dbReference type="Proteomes" id="UP000287651">
    <property type="component" value="Unassembled WGS sequence"/>
</dbReference>
<dbReference type="GO" id="GO:0005634">
    <property type="term" value="C:nucleus"/>
    <property type="evidence" value="ECO:0007669"/>
    <property type="project" value="UniProtKB-SubCell"/>
</dbReference>
<dbReference type="PANTHER" id="PTHR12189:SF2">
    <property type="entry name" value="MRNA CAP GUANINE-N7 METHYLTRANSFERASE"/>
    <property type="match status" value="1"/>
</dbReference>
<evidence type="ECO:0000256" key="4">
    <source>
        <dbReference type="ARBA" id="ARBA00022664"/>
    </source>
</evidence>
<keyword evidence="7" id="KW-0694">RNA-binding</keyword>
<keyword evidence="3" id="KW-0489">Methyltransferase</keyword>
<dbReference type="SUPFAM" id="SSF53335">
    <property type="entry name" value="S-adenosyl-L-methionine-dependent methyltransferases"/>
    <property type="match status" value="1"/>
</dbReference>
<protein>
    <recommendedName>
        <fullName evidence="2">mRNA (guanine-N(7))-methyltransferase</fullName>
        <ecNumber evidence="2">2.1.1.56</ecNumber>
    </recommendedName>
</protein>
<keyword evidence="11" id="KW-0732">Signal</keyword>
<dbReference type="InterPro" id="IPR016899">
    <property type="entry name" value="mRNA_G-N7_MeTrfase_euk"/>
</dbReference>
<dbReference type="AlphaFoldDB" id="A0A426Z6Z6"/>
<dbReference type="PROSITE" id="PS51562">
    <property type="entry name" value="RNA_CAP0_MT"/>
    <property type="match status" value="1"/>
</dbReference>
<evidence type="ECO:0000256" key="2">
    <source>
        <dbReference type="ARBA" id="ARBA00011926"/>
    </source>
</evidence>
<feature type="signal peptide" evidence="11">
    <location>
        <begin position="1"/>
        <end position="19"/>
    </location>
</feature>
<evidence type="ECO:0000256" key="7">
    <source>
        <dbReference type="ARBA" id="ARBA00022884"/>
    </source>
</evidence>
<dbReference type="GO" id="GO:0003723">
    <property type="term" value="F:RNA binding"/>
    <property type="evidence" value="ECO:0007669"/>
    <property type="project" value="UniProtKB-KW"/>
</dbReference>
<accession>A0A426Z6Z6</accession>
<dbReference type="PIRSF" id="PIRSF028762">
    <property type="entry name" value="ABD1"/>
    <property type="match status" value="1"/>
</dbReference>
<gene>
    <name evidence="13" type="ORF">B296_00045570</name>
</gene>
<dbReference type="Gene3D" id="3.40.50.150">
    <property type="entry name" value="Vaccinia Virus protein VP39"/>
    <property type="match status" value="1"/>
</dbReference>
<dbReference type="Pfam" id="PF03291">
    <property type="entry name" value="mRNA_G-N7_MeTrfase"/>
    <property type="match status" value="1"/>
</dbReference>
<comment type="catalytic activity">
    <reaction evidence="10">
        <text>a 5'-end (5'-triphosphoguanosine)-ribonucleoside in mRNA + S-adenosyl-L-methionine = a 5'-end (N(7)-methyl 5'-triphosphoguanosine)-ribonucleoside in mRNA + S-adenosyl-L-homocysteine</text>
        <dbReference type="Rhea" id="RHEA:67008"/>
        <dbReference type="Rhea" id="RHEA-COMP:17166"/>
        <dbReference type="Rhea" id="RHEA-COMP:17167"/>
        <dbReference type="ChEBI" id="CHEBI:57856"/>
        <dbReference type="ChEBI" id="CHEBI:59789"/>
        <dbReference type="ChEBI" id="CHEBI:156461"/>
        <dbReference type="ChEBI" id="CHEBI:167617"/>
        <dbReference type="EC" id="2.1.1.56"/>
    </reaction>
</comment>
<dbReference type="EMBL" id="AMZH03008082">
    <property type="protein sequence ID" value="RRT59760.1"/>
    <property type="molecule type" value="Genomic_DNA"/>
</dbReference>
<evidence type="ECO:0000259" key="12">
    <source>
        <dbReference type="PROSITE" id="PS51562"/>
    </source>
</evidence>
<feature type="domain" description="MRNA cap 0 methyltransferase" evidence="12">
    <location>
        <begin position="1"/>
        <end position="262"/>
    </location>
</feature>
<keyword evidence="6" id="KW-0949">S-adenosyl-L-methionine</keyword>
<proteinExistence type="predicted"/>
<dbReference type="PANTHER" id="PTHR12189">
    <property type="entry name" value="MRNA GUANINE-7- METHYLTRANSFERASE"/>
    <property type="match status" value="1"/>
</dbReference>
<dbReference type="InterPro" id="IPR004971">
    <property type="entry name" value="mRNA_G-N7_MeTrfase_dom"/>
</dbReference>
<keyword evidence="5" id="KW-0808">Transferase</keyword>
<evidence type="ECO:0000256" key="8">
    <source>
        <dbReference type="ARBA" id="ARBA00023042"/>
    </source>
</evidence>
<name>A0A426Z6Z6_ENSVE</name>
<dbReference type="InterPro" id="IPR039753">
    <property type="entry name" value="RG7MT1"/>
</dbReference>
<comment type="subcellular location">
    <subcellularLocation>
        <location evidence="1">Nucleus</location>
    </subcellularLocation>
</comment>
<evidence type="ECO:0000256" key="9">
    <source>
        <dbReference type="ARBA" id="ARBA00023242"/>
    </source>
</evidence>
<evidence type="ECO:0000256" key="1">
    <source>
        <dbReference type="ARBA" id="ARBA00004123"/>
    </source>
</evidence>
<feature type="non-terminal residue" evidence="13">
    <location>
        <position position="262"/>
    </location>
</feature>
<organism evidence="13 14">
    <name type="scientific">Ensete ventricosum</name>
    <name type="common">Abyssinian banana</name>
    <name type="synonym">Musa ensete</name>
    <dbReference type="NCBI Taxonomy" id="4639"/>
    <lineage>
        <taxon>Eukaryota</taxon>
        <taxon>Viridiplantae</taxon>
        <taxon>Streptophyta</taxon>
        <taxon>Embryophyta</taxon>
        <taxon>Tracheophyta</taxon>
        <taxon>Spermatophyta</taxon>
        <taxon>Magnoliopsida</taxon>
        <taxon>Liliopsida</taxon>
        <taxon>Zingiberales</taxon>
        <taxon>Musaceae</taxon>
        <taxon>Ensete</taxon>
    </lineage>
</organism>
<evidence type="ECO:0000313" key="14">
    <source>
        <dbReference type="Proteomes" id="UP000287651"/>
    </source>
</evidence>
<sequence>MRAGWLIITIKSVLIQLYAHPKDAVLDIACGKVSSMYLLESYYIFTILRIKDCRTRYNGDSDQQQRRKKFSFPARLICADFYEVMKFFPLLVRLDKYLHDDAPFDICSCQFALHYSWSTEARARQALANVSALLRPGGIFIGTMPDANVIIKRLREGIHGLKFKVSSPFGIKYKFHLEVWKLLIYLTDLSGMQDAVDCPEWIVPFHVFKSLAQEVLVYPPYRTWSLVFVKNSHEFVNEYLKRPEFTDLMRRLGALGDGNQDP</sequence>
<keyword evidence="9" id="KW-0539">Nucleus</keyword>
<dbReference type="GO" id="GO:0004482">
    <property type="term" value="F:mRNA 5'-cap (guanine-N7-)-methyltransferase activity"/>
    <property type="evidence" value="ECO:0007669"/>
    <property type="project" value="UniProtKB-EC"/>
</dbReference>
<dbReference type="InterPro" id="IPR029063">
    <property type="entry name" value="SAM-dependent_MTases_sf"/>
</dbReference>
<keyword evidence="8" id="KW-0506">mRNA capping</keyword>
<evidence type="ECO:0000256" key="10">
    <source>
        <dbReference type="ARBA" id="ARBA00044712"/>
    </source>
</evidence>
<evidence type="ECO:0000256" key="11">
    <source>
        <dbReference type="SAM" id="SignalP"/>
    </source>
</evidence>
<evidence type="ECO:0000313" key="13">
    <source>
        <dbReference type="EMBL" id="RRT59760.1"/>
    </source>
</evidence>
<dbReference type="EC" id="2.1.1.56" evidence="2"/>
<evidence type="ECO:0000256" key="6">
    <source>
        <dbReference type="ARBA" id="ARBA00022691"/>
    </source>
</evidence>
<evidence type="ECO:0000256" key="5">
    <source>
        <dbReference type="ARBA" id="ARBA00022679"/>
    </source>
</evidence>